<sequence>PGLALASSPFRSAAVDSSPESRPKEENDRDSDRHGERGGGSLCWRCEGRLGVDVVLLGGWNPWRRSDFSAVLEKKKAIDEIIKKASSVKDHLVSFPPFCHYERNGK</sequence>
<proteinExistence type="predicted"/>
<protein>
    <submittedName>
        <fullName evidence="2">Uncharacterized protein</fullName>
    </submittedName>
</protein>
<reference evidence="2" key="1">
    <citation type="journal article" date="2018" name="Data Brief">
        <title>Genome sequence data from 17 accessions of Ensete ventricosum, a staple food crop for millions in Ethiopia.</title>
        <authorList>
            <person name="Yemataw Z."/>
            <person name="Muzemil S."/>
            <person name="Ambachew D."/>
            <person name="Tripathi L."/>
            <person name="Tesfaye K."/>
            <person name="Chala A."/>
            <person name="Farbos A."/>
            <person name="O'Neill P."/>
            <person name="Moore K."/>
            <person name="Grant M."/>
            <person name="Studholme D.J."/>
        </authorList>
    </citation>
    <scope>NUCLEOTIDE SEQUENCE [LARGE SCALE GENOMIC DNA]</scope>
    <source>
        <tissue evidence="2">Leaf</tissue>
    </source>
</reference>
<dbReference type="Proteomes" id="UP000290560">
    <property type="component" value="Unassembled WGS sequence"/>
</dbReference>
<dbReference type="EMBL" id="KV875782">
    <property type="protein sequence ID" value="RZR72910.1"/>
    <property type="molecule type" value="Genomic_DNA"/>
</dbReference>
<gene>
    <name evidence="2" type="ORF">BHM03_00018466</name>
</gene>
<organism evidence="2">
    <name type="scientific">Ensete ventricosum</name>
    <name type="common">Abyssinian banana</name>
    <name type="synonym">Musa ensete</name>
    <dbReference type="NCBI Taxonomy" id="4639"/>
    <lineage>
        <taxon>Eukaryota</taxon>
        <taxon>Viridiplantae</taxon>
        <taxon>Streptophyta</taxon>
        <taxon>Embryophyta</taxon>
        <taxon>Tracheophyta</taxon>
        <taxon>Spermatophyta</taxon>
        <taxon>Magnoliopsida</taxon>
        <taxon>Liliopsida</taxon>
        <taxon>Zingiberales</taxon>
        <taxon>Musaceae</taxon>
        <taxon>Ensete</taxon>
    </lineage>
</organism>
<feature type="non-terminal residue" evidence="2">
    <location>
        <position position="1"/>
    </location>
</feature>
<feature type="compositionally biased region" description="Basic and acidic residues" evidence="1">
    <location>
        <begin position="19"/>
        <end position="37"/>
    </location>
</feature>
<feature type="region of interest" description="Disordered" evidence="1">
    <location>
        <begin position="1"/>
        <end position="41"/>
    </location>
</feature>
<dbReference type="AlphaFoldDB" id="A0A445MF71"/>
<name>A0A445MF71_ENSVE</name>
<evidence type="ECO:0000256" key="1">
    <source>
        <dbReference type="SAM" id="MobiDB-lite"/>
    </source>
</evidence>
<evidence type="ECO:0000313" key="2">
    <source>
        <dbReference type="EMBL" id="RZR72910.1"/>
    </source>
</evidence>
<accession>A0A445MF71</accession>